<dbReference type="EC" id="2.7.7.75" evidence="2"/>
<feature type="domain" description="MoaB/Mog" evidence="7">
    <location>
        <begin position="5"/>
        <end position="149"/>
    </location>
</feature>
<evidence type="ECO:0000256" key="6">
    <source>
        <dbReference type="ARBA" id="ARBA00058212"/>
    </source>
</evidence>
<dbReference type="Proteomes" id="UP000177701">
    <property type="component" value="Unassembled WGS sequence"/>
</dbReference>
<dbReference type="EMBL" id="MEYH01000053">
    <property type="protein sequence ID" value="OGD15549.1"/>
    <property type="molecule type" value="Genomic_DNA"/>
</dbReference>
<evidence type="ECO:0000313" key="9">
    <source>
        <dbReference type="Proteomes" id="UP000177701"/>
    </source>
</evidence>
<protein>
    <recommendedName>
        <fullName evidence="3">Molybdopterin adenylyltransferase</fullName>
        <ecNumber evidence="2">2.7.7.75</ecNumber>
    </recommendedName>
</protein>
<dbReference type="InterPro" id="IPR008284">
    <property type="entry name" value="MoCF_biosynth_CS"/>
</dbReference>
<sequence length="168" mass="18422">MIKVGILTISDKGSKGEREDLSGKVIEEVVKKINGEVKYYQIIPDEKDIIQEELIKAVDKLHLDLILTTGGTGLAKRDVTPDATLEVIEKEVSGISEIIRSESFKKTNRAILSRGVAGIRKESLIINLPGSPKGVRESLEIILEALPHGIEILKGQAAECGRNDEEIR</sequence>
<dbReference type="InterPro" id="IPR036425">
    <property type="entry name" value="MoaB/Mog-like_dom_sf"/>
</dbReference>
<reference evidence="8 9" key="1">
    <citation type="journal article" date="2016" name="Nat. Commun.">
        <title>Thousands of microbial genomes shed light on interconnected biogeochemical processes in an aquifer system.</title>
        <authorList>
            <person name="Anantharaman K."/>
            <person name="Brown C.T."/>
            <person name="Hug L.A."/>
            <person name="Sharon I."/>
            <person name="Castelle C.J."/>
            <person name="Probst A.J."/>
            <person name="Thomas B.C."/>
            <person name="Singh A."/>
            <person name="Wilkins M.J."/>
            <person name="Karaoz U."/>
            <person name="Brodie E.L."/>
            <person name="Williams K.H."/>
            <person name="Hubbard S.S."/>
            <person name="Banfield J.F."/>
        </authorList>
    </citation>
    <scope>NUCLEOTIDE SEQUENCE [LARGE SCALE GENOMIC DNA]</scope>
</reference>
<comment type="function">
    <text evidence="6">Catalyzes the adenylation of molybdopterin as part of the biosynthesis of the molybdenum-cofactor.</text>
</comment>
<accession>A0A1F5AAK6</accession>
<gene>
    <name evidence="8" type="ORF">A2V47_01660</name>
</gene>
<dbReference type="AlphaFoldDB" id="A0A1F5AAK6"/>
<dbReference type="InterPro" id="IPR051920">
    <property type="entry name" value="MPT_Adenylyltrnsfr/MoaC-Rel"/>
</dbReference>
<evidence type="ECO:0000256" key="1">
    <source>
        <dbReference type="ARBA" id="ARBA00005046"/>
    </source>
</evidence>
<dbReference type="SMART" id="SM00852">
    <property type="entry name" value="MoCF_biosynth"/>
    <property type="match status" value="1"/>
</dbReference>
<evidence type="ECO:0000259" key="7">
    <source>
        <dbReference type="SMART" id="SM00852"/>
    </source>
</evidence>
<dbReference type="GO" id="GO:0006777">
    <property type="term" value="P:Mo-molybdopterin cofactor biosynthetic process"/>
    <property type="evidence" value="ECO:0007669"/>
    <property type="project" value="UniProtKB-KW"/>
</dbReference>
<keyword evidence="4" id="KW-0501">Molybdenum cofactor biosynthesis</keyword>
<dbReference type="PANTHER" id="PTHR43764">
    <property type="entry name" value="MOLYBDENUM COFACTOR BIOSYNTHESIS"/>
    <property type="match status" value="1"/>
</dbReference>
<evidence type="ECO:0000256" key="4">
    <source>
        <dbReference type="ARBA" id="ARBA00023150"/>
    </source>
</evidence>
<evidence type="ECO:0000256" key="3">
    <source>
        <dbReference type="ARBA" id="ARBA00013491"/>
    </source>
</evidence>
<evidence type="ECO:0000256" key="5">
    <source>
        <dbReference type="ARBA" id="ARBA00051131"/>
    </source>
</evidence>
<dbReference type="Gene3D" id="3.40.980.10">
    <property type="entry name" value="MoaB/Mog-like domain"/>
    <property type="match status" value="1"/>
</dbReference>
<dbReference type="CDD" id="cd00886">
    <property type="entry name" value="MogA_MoaB"/>
    <property type="match status" value="1"/>
</dbReference>
<dbReference type="Pfam" id="PF00994">
    <property type="entry name" value="MoCF_biosynth"/>
    <property type="match status" value="1"/>
</dbReference>
<organism evidence="8 9">
    <name type="scientific">Candidatus Sediminicultor quintus</name>
    <dbReference type="NCBI Taxonomy" id="1797291"/>
    <lineage>
        <taxon>Bacteria</taxon>
        <taxon>Pseudomonadati</taxon>
        <taxon>Atribacterota</taxon>
        <taxon>Candidatus Phoenicimicrobiia</taxon>
        <taxon>Candidatus Pheonicimicrobiales</taxon>
        <taxon>Candidatus Phoenicimicrobiaceae</taxon>
        <taxon>Candidatus Sediminicultor</taxon>
    </lineage>
</organism>
<evidence type="ECO:0000256" key="2">
    <source>
        <dbReference type="ARBA" id="ARBA00012509"/>
    </source>
</evidence>
<evidence type="ECO:0000313" key="8">
    <source>
        <dbReference type="EMBL" id="OGD15549.1"/>
    </source>
</evidence>
<dbReference type="NCBIfam" id="NF006932">
    <property type="entry name" value="PRK09417.1"/>
    <property type="match status" value="1"/>
</dbReference>
<dbReference type="InterPro" id="IPR001453">
    <property type="entry name" value="MoaB/Mog_dom"/>
</dbReference>
<dbReference type="GO" id="GO:0061598">
    <property type="term" value="F:molybdopterin adenylyltransferase activity"/>
    <property type="evidence" value="ECO:0007669"/>
    <property type="project" value="UniProtKB-EC"/>
</dbReference>
<dbReference type="PROSITE" id="PS01078">
    <property type="entry name" value="MOCF_BIOSYNTHESIS_1"/>
    <property type="match status" value="1"/>
</dbReference>
<dbReference type="UniPathway" id="UPA00344"/>
<proteinExistence type="predicted"/>
<name>A0A1F5AAK6_9BACT</name>
<dbReference type="NCBIfam" id="TIGR00177">
    <property type="entry name" value="molyb_syn"/>
    <property type="match status" value="1"/>
</dbReference>
<dbReference type="SUPFAM" id="SSF53218">
    <property type="entry name" value="Molybdenum cofactor biosynthesis proteins"/>
    <property type="match status" value="1"/>
</dbReference>
<comment type="pathway">
    <text evidence="1">Cofactor biosynthesis; molybdopterin biosynthesis.</text>
</comment>
<dbReference type="PANTHER" id="PTHR43764:SF1">
    <property type="entry name" value="MOLYBDOPTERIN MOLYBDOTRANSFERASE"/>
    <property type="match status" value="1"/>
</dbReference>
<dbReference type="STRING" id="1797291.A2V47_01660"/>
<comment type="catalytic activity">
    <reaction evidence="5">
        <text>molybdopterin + ATP + H(+) = adenylyl-molybdopterin + diphosphate</text>
        <dbReference type="Rhea" id="RHEA:31331"/>
        <dbReference type="ChEBI" id="CHEBI:15378"/>
        <dbReference type="ChEBI" id="CHEBI:30616"/>
        <dbReference type="ChEBI" id="CHEBI:33019"/>
        <dbReference type="ChEBI" id="CHEBI:58698"/>
        <dbReference type="ChEBI" id="CHEBI:62727"/>
        <dbReference type="EC" id="2.7.7.75"/>
    </reaction>
</comment>
<comment type="caution">
    <text evidence="8">The sequence shown here is derived from an EMBL/GenBank/DDBJ whole genome shotgun (WGS) entry which is preliminary data.</text>
</comment>